<keyword evidence="2" id="KW-1185">Reference proteome</keyword>
<dbReference type="RefSeq" id="XP_018000612.1">
    <property type="nucleotide sequence ID" value="XM_018139574.1"/>
</dbReference>
<sequence>MTLIQSHRSLTASISETSTLPPAIYERLLLTHATSIEFLRQFYTAFNSGDPQRVTEIESLSGSLVNATARITAIAKDAEAERNGIIERLGREAKEMARLKGEGSKVRKINLDAVQGGGEVVRELMQPILDGLLRAGETYRRAVVEQSRDGGGGTPQPV</sequence>
<evidence type="ECO:0000313" key="1">
    <source>
        <dbReference type="EMBL" id="KPI40649.1"/>
    </source>
</evidence>
<dbReference type="AlphaFoldDB" id="A0A0N0NMV4"/>
<name>A0A0N0NMV4_9EURO</name>
<evidence type="ECO:0000313" key="2">
    <source>
        <dbReference type="Proteomes" id="UP000038010"/>
    </source>
</evidence>
<proteinExistence type="predicted"/>
<protein>
    <submittedName>
        <fullName evidence="1">Putative RNA polymerase II transcription factor B subunit 1</fullName>
    </submittedName>
</protein>
<dbReference type="EMBL" id="LFJN01000011">
    <property type="protein sequence ID" value="KPI40649.1"/>
    <property type="molecule type" value="Genomic_DNA"/>
</dbReference>
<dbReference type="GeneID" id="28731454"/>
<dbReference type="OrthoDB" id="360521at2759"/>
<comment type="caution">
    <text evidence="1">The sequence shown here is derived from an EMBL/GenBank/DDBJ whole genome shotgun (WGS) entry which is preliminary data.</text>
</comment>
<reference evidence="1 2" key="1">
    <citation type="submission" date="2015-06" db="EMBL/GenBank/DDBJ databases">
        <title>Draft genome of the ant-associated black yeast Phialophora attae CBS 131958.</title>
        <authorList>
            <person name="Moreno L.F."/>
            <person name="Stielow B.J."/>
            <person name="de Hoog S."/>
            <person name="Vicente V.A."/>
            <person name="Weiss V.A."/>
            <person name="de Vries M."/>
            <person name="Cruz L.M."/>
            <person name="Souza E.M."/>
        </authorList>
    </citation>
    <scope>NUCLEOTIDE SEQUENCE [LARGE SCALE GENOMIC DNA]</scope>
    <source>
        <strain evidence="1 2">CBS 131958</strain>
    </source>
</reference>
<dbReference type="VEuPathDB" id="FungiDB:AB675_10781"/>
<organism evidence="1 2">
    <name type="scientific">Cyphellophora attinorum</name>
    <dbReference type="NCBI Taxonomy" id="1664694"/>
    <lineage>
        <taxon>Eukaryota</taxon>
        <taxon>Fungi</taxon>
        <taxon>Dikarya</taxon>
        <taxon>Ascomycota</taxon>
        <taxon>Pezizomycotina</taxon>
        <taxon>Eurotiomycetes</taxon>
        <taxon>Chaetothyriomycetidae</taxon>
        <taxon>Chaetothyriales</taxon>
        <taxon>Cyphellophoraceae</taxon>
        <taxon>Cyphellophora</taxon>
    </lineage>
</organism>
<dbReference type="Proteomes" id="UP000038010">
    <property type="component" value="Unassembled WGS sequence"/>
</dbReference>
<accession>A0A0N0NMV4</accession>
<gene>
    <name evidence="1" type="ORF">AB675_10781</name>
</gene>
<dbReference type="STRING" id="1664694.A0A0N0NMV4"/>